<keyword evidence="7" id="KW-0436">Ligase</keyword>
<evidence type="ECO:0000256" key="4">
    <source>
        <dbReference type="ARBA" id="ARBA00022833"/>
    </source>
</evidence>
<dbReference type="PROSITE" id="PS50860">
    <property type="entry name" value="AA_TRNA_LIGASE_II_ALA"/>
    <property type="match status" value="1"/>
</dbReference>
<gene>
    <name evidence="7" type="ORF">HNQ46_002019</name>
</gene>
<dbReference type="InterPro" id="IPR012947">
    <property type="entry name" value="tRNA_SAD"/>
</dbReference>
<dbReference type="PANTHER" id="PTHR43462:SF1">
    <property type="entry name" value="ALANYL-TRNA EDITING PROTEIN AARSD1"/>
    <property type="match status" value="1"/>
</dbReference>
<evidence type="ECO:0000259" key="6">
    <source>
        <dbReference type="PROSITE" id="PS50860"/>
    </source>
</evidence>
<name>A0A7W9SH28_9FIRM</name>
<evidence type="ECO:0000313" key="7">
    <source>
        <dbReference type="EMBL" id="MBB6042024.1"/>
    </source>
</evidence>
<dbReference type="InterPro" id="IPR051335">
    <property type="entry name" value="Alanyl-tRNA_Editing_Enzymes"/>
</dbReference>
<accession>A0A7W9SH28</accession>
<reference evidence="7 8" key="1">
    <citation type="submission" date="2020-08" db="EMBL/GenBank/DDBJ databases">
        <title>Genomic Encyclopedia of Type Strains, Phase IV (KMG-IV): sequencing the most valuable type-strain genomes for metagenomic binning, comparative biology and taxonomic classification.</title>
        <authorList>
            <person name="Goeker M."/>
        </authorList>
    </citation>
    <scope>NUCLEOTIDE SEQUENCE [LARGE SCALE GENOMIC DNA]</scope>
    <source>
        <strain evidence="7 8">DSM 17245</strain>
    </source>
</reference>
<dbReference type="RefSeq" id="WP_183684547.1">
    <property type="nucleotide sequence ID" value="NZ_JACHHH010000011.1"/>
</dbReference>
<dbReference type="SMART" id="SM00863">
    <property type="entry name" value="tRNA_SAD"/>
    <property type="match status" value="1"/>
</dbReference>
<dbReference type="GO" id="GO:0005737">
    <property type="term" value="C:cytoplasm"/>
    <property type="evidence" value="ECO:0007669"/>
    <property type="project" value="UniProtKB-SubCell"/>
</dbReference>
<dbReference type="PANTHER" id="PTHR43462">
    <property type="entry name" value="ALANYL-TRNA EDITING PROTEIN"/>
    <property type="match status" value="1"/>
</dbReference>
<dbReference type="GO" id="GO:0006419">
    <property type="term" value="P:alanyl-tRNA aminoacylation"/>
    <property type="evidence" value="ECO:0007669"/>
    <property type="project" value="InterPro"/>
</dbReference>
<dbReference type="SUPFAM" id="SSF55186">
    <property type="entry name" value="ThrRS/AlaRS common domain"/>
    <property type="match status" value="1"/>
</dbReference>
<evidence type="ECO:0000256" key="1">
    <source>
        <dbReference type="ARBA" id="ARBA00001947"/>
    </source>
</evidence>
<keyword evidence="3" id="KW-0479">Metal-binding</keyword>
<dbReference type="GO" id="GO:0004813">
    <property type="term" value="F:alanine-tRNA ligase activity"/>
    <property type="evidence" value="ECO:0007669"/>
    <property type="project" value="UniProtKB-EC"/>
</dbReference>
<comment type="caution">
    <text evidence="7">The sequence shown here is derived from an EMBL/GenBank/DDBJ whole genome shotgun (WGS) entry which is preliminary data.</text>
</comment>
<proteinExistence type="predicted"/>
<evidence type="ECO:0000313" key="8">
    <source>
        <dbReference type="Proteomes" id="UP000522163"/>
    </source>
</evidence>
<dbReference type="EMBL" id="JACHHH010000011">
    <property type="protein sequence ID" value="MBB6042024.1"/>
    <property type="molecule type" value="Genomic_DNA"/>
</dbReference>
<evidence type="ECO:0000256" key="2">
    <source>
        <dbReference type="ARBA" id="ARBA00004496"/>
    </source>
</evidence>
<dbReference type="GO" id="GO:0005524">
    <property type="term" value="F:ATP binding"/>
    <property type="evidence" value="ECO:0007669"/>
    <property type="project" value="InterPro"/>
</dbReference>
<sequence length="478" mass="54862">MIKEALYYQRGIRGKEAEKELLILEKRELSKEEKEEFIKKWGGSYSSLFCYRLSEPFFYPEGGGQPCDRGSIAGAELLFVEEKEGELWHYLEVDLPEGEKVLCKFDADFRRWQSENHSAEHIFSGLVTGRFPYKNSGFHMECFGENPHMTVDFDGEFSEKELEELEQGVNAVIRKNLPIREIYLEGEEENTSSERKDGNISFRQKKALEGDIRIIEIPEVDSCACCGTHLSFTGEIGVFTILSYEKHRKGCRLTMLAGELAFLALEKKLKFLSGFAQSLSRPWTEIPEAFQSLQERIFAKEEEKRGILEAGISLLEEKILKELEEKRKGIEDGEKPERPERTEVAREVAERPERTEVAREVAERPAKMLFLGSPLKDRCFSYYGKNQYIFLYLSDLGVKDLQKICDRLRRSLPLSLICLGKKEEGFSVVAGSREEDMRAFGKLMGEKLSFRGGGQKEMIQGSSVKGFEEMNAFIERIL</sequence>
<feature type="region of interest" description="Disordered" evidence="5">
    <location>
        <begin position="330"/>
        <end position="350"/>
    </location>
</feature>
<evidence type="ECO:0000256" key="3">
    <source>
        <dbReference type="ARBA" id="ARBA00022723"/>
    </source>
</evidence>
<protein>
    <submittedName>
        <fullName evidence="7">Alanyl-tRNA synthetase</fullName>
        <ecNumber evidence="7">6.1.1.7</ecNumber>
    </submittedName>
</protein>
<dbReference type="GO" id="GO:0002161">
    <property type="term" value="F:aminoacyl-tRNA deacylase activity"/>
    <property type="evidence" value="ECO:0007669"/>
    <property type="project" value="UniProtKB-ARBA"/>
</dbReference>
<comment type="subcellular location">
    <subcellularLocation>
        <location evidence="2">Cytoplasm</location>
    </subcellularLocation>
</comment>
<dbReference type="InterPro" id="IPR009000">
    <property type="entry name" value="Transl_B-barrel_sf"/>
</dbReference>
<keyword evidence="7" id="KW-0030">Aminoacyl-tRNA synthetase</keyword>
<dbReference type="Pfam" id="PF07973">
    <property type="entry name" value="tRNA_SAD"/>
    <property type="match status" value="1"/>
</dbReference>
<evidence type="ECO:0000256" key="5">
    <source>
        <dbReference type="SAM" id="MobiDB-lite"/>
    </source>
</evidence>
<dbReference type="GeneID" id="85015541"/>
<dbReference type="InterPro" id="IPR018163">
    <property type="entry name" value="Thr/Ala-tRNA-synth_IIc_edit"/>
</dbReference>
<organism evidence="7 8">
    <name type="scientific">Oribacterium sinus</name>
    <dbReference type="NCBI Taxonomy" id="237576"/>
    <lineage>
        <taxon>Bacteria</taxon>
        <taxon>Bacillati</taxon>
        <taxon>Bacillota</taxon>
        <taxon>Clostridia</taxon>
        <taxon>Lachnospirales</taxon>
        <taxon>Lachnospiraceae</taxon>
        <taxon>Oribacterium</taxon>
    </lineage>
</organism>
<dbReference type="GO" id="GO:0003676">
    <property type="term" value="F:nucleic acid binding"/>
    <property type="evidence" value="ECO:0007669"/>
    <property type="project" value="InterPro"/>
</dbReference>
<dbReference type="Gene3D" id="2.40.30.130">
    <property type="match status" value="1"/>
</dbReference>
<dbReference type="Gene3D" id="3.30.980.10">
    <property type="entry name" value="Threonyl-trna Synthetase, Chain A, domain 2"/>
    <property type="match status" value="1"/>
</dbReference>
<keyword evidence="4" id="KW-0862">Zinc</keyword>
<comment type="cofactor">
    <cofactor evidence="1">
        <name>Zn(2+)</name>
        <dbReference type="ChEBI" id="CHEBI:29105"/>
    </cofactor>
</comment>
<dbReference type="GO" id="GO:0046872">
    <property type="term" value="F:metal ion binding"/>
    <property type="evidence" value="ECO:0007669"/>
    <property type="project" value="UniProtKB-KW"/>
</dbReference>
<dbReference type="AlphaFoldDB" id="A0A7W9SH28"/>
<dbReference type="Proteomes" id="UP000522163">
    <property type="component" value="Unassembled WGS sequence"/>
</dbReference>
<dbReference type="SUPFAM" id="SSF50447">
    <property type="entry name" value="Translation proteins"/>
    <property type="match status" value="1"/>
</dbReference>
<feature type="domain" description="Alanyl-transfer RNA synthetases family profile" evidence="6">
    <location>
        <begin position="1"/>
        <end position="267"/>
    </location>
</feature>
<dbReference type="InterPro" id="IPR018165">
    <property type="entry name" value="Ala-tRNA-synth_IIc_core"/>
</dbReference>
<dbReference type="EC" id="6.1.1.7" evidence="7"/>